<keyword evidence="1" id="KW-0812">Transmembrane</keyword>
<name>A0ABX3ZKL5_9BACL</name>
<proteinExistence type="predicted"/>
<keyword evidence="1" id="KW-1133">Transmembrane helix</keyword>
<keyword evidence="3" id="KW-1185">Reference proteome</keyword>
<feature type="transmembrane region" description="Helical" evidence="1">
    <location>
        <begin position="21"/>
        <end position="39"/>
    </location>
</feature>
<dbReference type="RefSeq" id="WP_087616264.1">
    <property type="nucleotide sequence ID" value="NZ_JAFBEY010000001.1"/>
</dbReference>
<evidence type="ECO:0000313" key="3">
    <source>
        <dbReference type="Proteomes" id="UP000196594"/>
    </source>
</evidence>
<accession>A0ABX3ZKL5</accession>
<evidence type="ECO:0000313" key="2">
    <source>
        <dbReference type="EMBL" id="OUZ40083.1"/>
    </source>
</evidence>
<dbReference type="Proteomes" id="UP000196594">
    <property type="component" value="Unassembled WGS sequence"/>
</dbReference>
<keyword evidence="1" id="KW-0472">Membrane</keyword>
<evidence type="ECO:0000256" key="1">
    <source>
        <dbReference type="SAM" id="Phobius"/>
    </source>
</evidence>
<protein>
    <submittedName>
        <fullName evidence="2">Uncharacterized protein</fullName>
    </submittedName>
</protein>
<reference evidence="2 3" key="1">
    <citation type="journal article" date="2017" name="Int. J. Syst. Evol. Microbiol.">
        <title>Solibacillus kalamii sp. nov., isolated from a high-efficiency particulate arrestance filter system used in the International Space Station.</title>
        <authorList>
            <person name="Checinska Sielaff A."/>
            <person name="Kumar R.M."/>
            <person name="Pal D."/>
            <person name="Mayilraj S."/>
            <person name="Venkateswaran K."/>
        </authorList>
    </citation>
    <scope>NUCLEOTIDE SEQUENCE [LARGE SCALE GENOMIC DNA]</scope>
    <source>
        <strain evidence="2 3">ISSFR-015</strain>
    </source>
</reference>
<dbReference type="EMBL" id="NHNT01000002">
    <property type="protein sequence ID" value="OUZ40083.1"/>
    <property type="molecule type" value="Genomic_DNA"/>
</dbReference>
<organism evidence="2 3">
    <name type="scientific">Solibacillus kalamii</name>
    <dbReference type="NCBI Taxonomy" id="1748298"/>
    <lineage>
        <taxon>Bacteria</taxon>
        <taxon>Bacillati</taxon>
        <taxon>Bacillota</taxon>
        <taxon>Bacilli</taxon>
        <taxon>Bacillales</taxon>
        <taxon>Caryophanaceae</taxon>
        <taxon>Solibacillus</taxon>
    </lineage>
</organism>
<gene>
    <name evidence="2" type="ORF">CBM15_06095</name>
</gene>
<comment type="caution">
    <text evidence="2">The sequence shown here is derived from an EMBL/GenBank/DDBJ whole genome shotgun (WGS) entry which is preliminary data.</text>
</comment>
<sequence>MNYITSGQTNSISKKRIYKKIWIFFIVLFILLFISLYRLSSTPEEITAHYKERWGVELPIPNEIINVWSTKYPARGDGEWVTELLYDSKVNPEQLHDFIKVTEGNLIEANRPVSHFISRGQNMYKIQHDDEFKNTIEAYSTKVEPGDFYFQQSENGQSDTFTAIYQQTENRILLFEWHQ</sequence>